<feature type="compositionally biased region" description="Polar residues" evidence="2">
    <location>
        <begin position="93"/>
        <end position="104"/>
    </location>
</feature>
<feature type="compositionally biased region" description="Low complexity" evidence="2">
    <location>
        <begin position="341"/>
        <end position="351"/>
    </location>
</feature>
<feature type="region of interest" description="Disordered" evidence="2">
    <location>
        <begin position="264"/>
        <end position="396"/>
    </location>
</feature>
<reference evidence="4 5" key="1">
    <citation type="journal article" date="2009" name="Nature">
        <title>Evolution of pathogenicity and sexual reproduction in eight Candida genomes.</title>
        <authorList>
            <person name="Butler G."/>
            <person name="Rasmussen M.D."/>
            <person name="Lin M.F."/>
            <person name="Santos M.A."/>
            <person name="Sakthikumar S."/>
            <person name="Munro C.A."/>
            <person name="Rheinbay E."/>
            <person name="Grabherr M."/>
            <person name="Forche A."/>
            <person name="Reedy J.L."/>
            <person name="Agrafioti I."/>
            <person name="Arnaud M.B."/>
            <person name="Bates S."/>
            <person name="Brown A.J."/>
            <person name="Brunke S."/>
            <person name="Costanzo M.C."/>
            <person name="Fitzpatrick D.A."/>
            <person name="de Groot P.W."/>
            <person name="Harris D."/>
            <person name="Hoyer L.L."/>
            <person name="Hube B."/>
            <person name="Klis F.M."/>
            <person name="Kodira C."/>
            <person name="Lennard N."/>
            <person name="Logue M.E."/>
            <person name="Martin R."/>
            <person name="Neiman A.M."/>
            <person name="Nikolaou E."/>
            <person name="Quail M.A."/>
            <person name="Quinn J."/>
            <person name="Santos M.C."/>
            <person name="Schmitzberger F.F."/>
            <person name="Sherlock G."/>
            <person name="Shah P."/>
            <person name="Silverstein K.A."/>
            <person name="Skrzypek M.S."/>
            <person name="Soll D."/>
            <person name="Staggs R."/>
            <person name="Stansfield I."/>
            <person name="Stumpf M.P."/>
            <person name="Sudbery P.E."/>
            <person name="Srikantha T."/>
            <person name="Zeng Q."/>
            <person name="Berman J."/>
            <person name="Berriman M."/>
            <person name="Heitman J."/>
            <person name="Gow N.A."/>
            <person name="Lorenz M.C."/>
            <person name="Birren B.W."/>
            <person name="Kellis M."/>
            <person name="Cuomo C.A."/>
        </authorList>
    </citation>
    <scope>NUCLEOTIDE SEQUENCE [LARGE SCALE GENOMIC DNA]</scope>
    <source>
        <strain evidence="5">ATCC 11503 / BCRC 21390 / CBS 2605 / JCM 1781 / NBRC 1676 / NRRL YB-4239</strain>
    </source>
</reference>
<feature type="region of interest" description="Disordered" evidence="2">
    <location>
        <begin position="65"/>
        <end position="113"/>
    </location>
</feature>
<dbReference type="VEuPathDB" id="FungiDB:LELG_01377"/>
<keyword evidence="1" id="KW-0863">Zinc-finger</keyword>
<keyword evidence="1" id="KW-0479">Metal-binding</keyword>
<proteinExistence type="predicted"/>
<dbReference type="OrthoDB" id="4095993at2759"/>
<dbReference type="InterPro" id="IPR013087">
    <property type="entry name" value="Znf_C2H2_type"/>
</dbReference>
<evidence type="ECO:0000256" key="1">
    <source>
        <dbReference type="PROSITE-ProRule" id="PRU00042"/>
    </source>
</evidence>
<feature type="compositionally biased region" description="Basic residues" evidence="2">
    <location>
        <begin position="81"/>
        <end position="92"/>
    </location>
</feature>
<keyword evidence="1" id="KW-0862">Zinc</keyword>
<feature type="domain" description="C2H2-type" evidence="3">
    <location>
        <begin position="15"/>
        <end position="48"/>
    </location>
</feature>
<evidence type="ECO:0000313" key="5">
    <source>
        <dbReference type="Proteomes" id="UP000001996"/>
    </source>
</evidence>
<dbReference type="GO" id="GO:0045944">
    <property type="term" value="P:positive regulation of transcription by RNA polymerase II"/>
    <property type="evidence" value="ECO:0007669"/>
    <property type="project" value="TreeGrafter"/>
</dbReference>
<dbReference type="OMA" id="IDNGRIC"/>
<feature type="compositionally biased region" description="Low complexity" evidence="2">
    <location>
        <begin position="375"/>
        <end position="385"/>
    </location>
</feature>
<sequence length="421" mass="47441">MRKSKSGTDFLNIDKECQFCQKLFSHKGSLIRHLDKKKGDPLHPPDQISALRSSQLRRRSVDNVGQLSSTGMELSNSMNKTIRKRRVSKKSMARSQMSSDSASGQKEKSKLRRKLRDRRIKAKILTNEWFLEQFTKQTMPDARQNVNAATFCHFVAFYLPLKNWPSLASSQPNALSFEQVLTQLQRRSHDNLFSTLEQSFQLYQQLNVSQQRKAWLTEIQQCLLSSISEFSLCDLNSVKSIIDKKEQSIFENICMNDNLSAYVDLDDNPTVEEEEEEEEGEGEREGEEGGAGSGSGSGSGGGGGLVRDDDEENVVEGDGRRGRGRREGEGEVKSEDDVGNTSSFTSLTTSSNAPLSSSVTSQMGNLLQSINLFHQQQQQQQQQQPQQPPPQQTQQQTSYITLLPTINHPNFNDFNSSHFYQ</sequence>
<accession>A5DVJ1</accession>
<dbReference type="PANTHER" id="PTHR46007:SF8">
    <property type="entry name" value="C2H2-TYPE DOMAIN-CONTAINING PROTEIN"/>
    <property type="match status" value="1"/>
</dbReference>
<dbReference type="GO" id="GO:0016592">
    <property type="term" value="C:mediator complex"/>
    <property type="evidence" value="ECO:0007669"/>
    <property type="project" value="TreeGrafter"/>
</dbReference>
<gene>
    <name evidence="4" type="ORF">LELG_01377</name>
</gene>
<dbReference type="EMBL" id="CH981525">
    <property type="protein sequence ID" value="EDK43199.1"/>
    <property type="molecule type" value="Genomic_DNA"/>
</dbReference>
<dbReference type="KEGG" id="lel:PVL30_001348"/>
<dbReference type="GeneID" id="5234339"/>
<dbReference type="eggNOG" id="ENOG502QQV3">
    <property type="taxonomic scope" value="Eukaryota"/>
</dbReference>
<dbReference type="PROSITE" id="PS50157">
    <property type="entry name" value="ZINC_FINGER_C2H2_2"/>
    <property type="match status" value="1"/>
</dbReference>
<dbReference type="InterPro" id="IPR051647">
    <property type="entry name" value="Mediator_comp_sub12"/>
</dbReference>
<dbReference type="GO" id="GO:0003713">
    <property type="term" value="F:transcription coactivator activity"/>
    <property type="evidence" value="ECO:0007669"/>
    <property type="project" value="TreeGrafter"/>
</dbReference>
<evidence type="ECO:0000256" key="2">
    <source>
        <dbReference type="SAM" id="MobiDB-lite"/>
    </source>
</evidence>
<dbReference type="HOGENOM" id="CLU_652225_0_0_1"/>
<feature type="compositionally biased region" description="Acidic residues" evidence="2">
    <location>
        <begin position="264"/>
        <end position="288"/>
    </location>
</feature>
<evidence type="ECO:0000259" key="3">
    <source>
        <dbReference type="PROSITE" id="PS50157"/>
    </source>
</evidence>
<dbReference type="Proteomes" id="UP000001996">
    <property type="component" value="Unassembled WGS sequence"/>
</dbReference>
<feature type="compositionally biased region" description="Basic and acidic residues" evidence="2">
    <location>
        <begin position="317"/>
        <end position="336"/>
    </location>
</feature>
<feature type="compositionally biased region" description="Polar residues" evidence="2">
    <location>
        <begin position="65"/>
        <end position="80"/>
    </location>
</feature>
<evidence type="ECO:0000313" key="4">
    <source>
        <dbReference type="EMBL" id="EDK43199.1"/>
    </source>
</evidence>
<organism evidence="4 5">
    <name type="scientific">Lodderomyces elongisporus (strain ATCC 11503 / CBS 2605 / JCM 1781 / NBRC 1676 / NRRL YB-4239)</name>
    <name type="common">Yeast</name>
    <name type="synonym">Saccharomyces elongisporus</name>
    <dbReference type="NCBI Taxonomy" id="379508"/>
    <lineage>
        <taxon>Eukaryota</taxon>
        <taxon>Fungi</taxon>
        <taxon>Dikarya</taxon>
        <taxon>Ascomycota</taxon>
        <taxon>Saccharomycotina</taxon>
        <taxon>Pichiomycetes</taxon>
        <taxon>Debaryomycetaceae</taxon>
        <taxon>Candida/Lodderomyces clade</taxon>
        <taxon>Lodderomyces</taxon>
    </lineage>
</organism>
<feature type="compositionally biased region" description="Polar residues" evidence="2">
    <location>
        <begin position="352"/>
        <end position="374"/>
    </location>
</feature>
<dbReference type="InParanoid" id="A5DVJ1"/>
<feature type="compositionally biased region" description="Gly residues" evidence="2">
    <location>
        <begin position="289"/>
        <end position="305"/>
    </location>
</feature>
<name>A5DVJ1_LODEL</name>
<protein>
    <recommendedName>
        <fullName evidence="3">C2H2-type domain-containing protein</fullName>
    </recommendedName>
</protein>
<keyword evidence="5" id="KW-1185">Reference proteome</keyword>
<dbReference type="GO" id="GO:0008270">
    <property type="term" value="F:zinc ion binding"/>
    <property type="evidence" value="ECO:0007669"/>
    <property type="project" value="UniProtKB-KW"/>
</dbReference>
<dbReference type="PANTHER" id="PTHR46007">
    <property type="entry name" value="MEDIATOR OF RNA POLYMERASE II TRANSCRIPTION SUBUNIT 12"/>
    <property type="match status" value="1"/>
</dbReference>
<dbReference type="AlphaFoldDB" id="A5DVJ1"/>